<feature type="non-terminal residue" evidence="1">
    <location>
        <position position="183"/>
    </location>
</feature>
<feature type="non-terminal residue" evidence="1">
    <location>
        <position position="1"/>
    </location>
</feature>
<gene>
    <name evidence="1" type="ORF">PCOR1329_LOCUS12856</name>
</gene>
<name>A0ABN9QKY6_9DINO</name>
<reference evidence="1" key="1">
    <citation type="submission" date="2023-10" db="EMBL/GenBank/DDBJ databases">
        <authorList>
            <person name="Chen Y."/>
            <person name="Shah S."/>
            <person name="Dougan E. K."/>
            <person name="Thang M."/>
            <person name="Chan C."/>
        </authorList>
    </citation>
    <scope>NUCLEOTIDE SEQUENCE [LARGE SCALE GENOMIC DNA]</scope>
</reference>
<comment type="caution">
    <text evidence="1">The sequence shown here is derived from an EMBL/GenBank/DDBJ whole genome shotgun (WGS) entry which is preliminary data.</text>
</comment>
<sequence length="183" mass="19730">PLQEALCRRLPASPAQAAVDSAEDFLTRAVPDAPPDLESAAASLRDAGFAVGWQVAHAPMEVAKTILSPTDFPRELTLVALAQQRHRAADRVSSVGAMTRALAQVRRGVRRYSCPGMRGAPNVDHGHMKDHEAMKPVVRAARRAAPSGPDKSRHFLRRGPLEKWAPQWLGAAPSAGGMTHAQW</sequence>
<proteinExistence type="predicted"/>
<evidence type="ECO:0000313" key="1">
    <source>
        <dbReference type="EMBL" id="CAK0806743.1"/>
    </source>
</evidence>
<evidence type="ECO:0000313" key="2">
    <source>
        <dbReference type="Proteomes" id="UP001189429"/>
    </source>
</evidence>
<keyword evidence="2" id="KW-1185">Reference proteome</keyword>
<protein>
    <submittedName>
        <fullName evidence="1">Uncharacterized protein</fullName>
    </submittedName>
</protein>
<dbReference type="EMBL" id="CAUYUJ010003780">
    <property type="protein sequence ID" value="CAK0806743.1"/>
    <property type="molecule type" value="Genomic_DNA"/>
</dbReference>
<accession>A0ABN9QKY6</accession>
<dbReference type="Proteomes" id="UP001189429">
    <property type="component" value="Unassembled WGS sequence"/>
</dbReference>
<organism evidence="1 2">
    <name type="scientific">Prorocentrum cordatum</name>
    <dbReference type="NCBI Taxonomy" id="2364126"/>
    <lineage>
        <taxon>Eukaryota</taxon>
        <taxon>Sar</taxon>
        <taxon>Alveolata</taxon>
        <taxon>Dinophyceae</taxon>
        <taxon>Prorocentrales</taxon>
        <taxon>Prorocentraceae</taxon>
        <taxon>Prorocentrum</taxon>
    </lineage>
</organism>